<dbReference type="PANTHER" id="PTHR21210">
    <property type="entry name" value="TRNA (URACIL-O(2)-)-METHYLTRANSFERASE-RELATED"/>
    <property type="match status" value="1"/>
</dbReference>
<dbReference type="OrthoDB" id="10047021at2759"/>
<evidence type="ECO:0000313" key="14">
    <source>
        <dbReference type="EMBL" id="ORY91723.1"/>
    </source>
</evidence>
<dbReference type="Pfam" id="PF07757">
    <property type="entry name" value="AdoMet_MTase"/>
    <property type="match status" value="1"/>
</dbReference>
<gene>
    <name evidence="14" type="ORF">BCR35DRAFT_274477</name>
</gene>
<dbReference type="AlphaFoldDB" id="A0A1Y2G431"/>
<comment type="similarity">
    <text evidence="3 12">Belongs to the TRM44 family.</text>
</comment>
<evidence type="ECO:0000256" key="3">
    <source>
        <dbReference type="ARBA" id="ARBA00009056"/>
    </source>
</evidence>
<keyword evidence="10 12" id="KW-0819">tRNA processing</keyword>
<accession>A0A1Y2G431</accession>
<comment type="caution">
    <text evidence="14">The sequence shown here is derived from an EMBL/GenBank/DDBJ whole genome shotgun (WGS) entry which is preliminary data.</text>
</comment>
<comment type="function">
    <text evidence="1">Probable adenosyl-L-methionine (AdoMet)-dependent tRNA (uracil-O(2)-)-methyltransferase.</text>
</comment>
<evidence type="ECO:0000256" key="4">
    <source>
        <dbReference type="ARBA" id="ARBA00012795"/>
    </source>
</evidence>
<dbReference type="EMBL" id="MCGR01000002">
    <property type="protein sequence ID" value="ORY91723.1"/>
    <property type="molecule type" value="Genomic_DNA"/>
</dbReference>
<keyword evidence="6 12" id="KW-0963">Cytoplasm</keyword>
<organism evidence="14 15">
    <name type="scientific">Leucosporidium creatinivorum</name>
    <dbReference type="NCBI Taxonomy" id="106004"/>
    <lineage>
        <taxon>Eukaryota</taxon>
        <taxon>Fungi</taxon>
        <taxon>Dikarya</taxon>
        <taxon>Basidiomycota</taxon>
        <taxon>Pucciniomycotina</taxon>
        <taxon>Microbotryomycetes</taxon>
        <taxon>Leucosporidiales</taxon>
        <taxon>Leucosporidium</taxon>
    </lineage>
</organism>
<dbReference type="InterPro" id="IPR011671">
    <property type="entry name" value="tRNA_uracil_MeTrfase"/>
</dbReference>
<dbReference type="STRING" id="106004.A0A1Y2G431"/>
<evidence type="ECO:0000256" key="12">
    <source>
        <dbReference type="RuleBase" id="RU368004"/>
    </source>
</evidence>
<protein>
    <recommendedName>
        <fullName evidence="5 12">tRNA (uracil-O(2)-)-methyltransferase</fullName>
        <ecNumber evidence="4 12">2.1.1.211</ecNumber>
    </recommendedName>
</protein>
<dbReference type="SUPFAM" id="SSF53335">
    <property type="entry name" value="S-adenosyl-L-methionine-dependent methyltransferases"/>
    <property type="match status" value="1"/>
</dbReference>
<sequence length="555" mass="61794">MAGTKNPSKAPTPRARFVGVPATASSTLPSLPSAVTSWLPALSAAAPFSLSNFYHAVEIQTLNPEYNSSTILRADILVNEDLEDQEQAKQSVIEMESYDCVRRIRRKLQPKQTRDGSMEQECLFYRTAGSEEDAEDAEGLVLLLPDFELLQRDNGGVVPYYHPQLAALAFRYLPPPPSTSTDSEPPSASIQLDVLALPSSPLPTPLPLDHRIYRTALALLKSLHSVACGLDEGYQKRVHHDLLAGKEEVQDLYHVLKEKYRADLVPLHEPRITFPRWMLHEWKESTDPQKHLWEDVAVTAWLIVVWKHMYPETEGKPPGGFVDLGCGNGLLTYLLHSEGYPGYGLDLRARKSWASYNPSPTLLTTSLDPPTLLSSPEPPFPAGSFLIGNHADELTPWLPLFAAKTPNSAFLNIPCCPHTHVDRFTSKEYKIPPEFLDSLPSPPADPSPASPSSTHHPLLLPFYAPTSSNGGRMHAYQLYLAHLTLICGFIPEREALRMPSTKNIGQLGRKRVWDALDGKEREVAIRRVQEEVERMVKSAKEGWKARKPEGKAGEH</sequence>
<evidence type="ECO:0000256" key="13">
    <source>
        <dbReference type="SAM" id="MobiDB-lite"/>
    </source>
</evidence>
<proteinExistence type="inferred from homology"/>
<evidence type="ECO:0000256" key="5">
    <source>
        <dbReference type="ARBA" id="ARBA00017788"/>
    </source>
</evidence>
<comment type="function">
    <text evidence="12">Adenosyl-L-methionine (AdoMet)-dependent tRNA (uracil-O(2)-)-methyltransferase.</text>
</comment>
<comment type="subcellular location">
    <subcellularLocation>
        <location evidence="2 12">Cytoplasm</location>
    </subcellularLocation>
</comment>
<dbReference type="Proteomes" id="UP000193467">
    <property type="component" value="Unassembled WGS sequence"/>
</dbReference>
<dbReference type="InterPro" id="IPR029063">
    <property type="entry name" value="SAM-dependent_MTases_sf"/>
</dbReference>
<keyword evidence="15" id="KW-1185">Reference proteome</keyword>
<keyword evidence="7 12" id="KW-0489">Methyltransferase</keyword>
<evidence type="ECO:0000256" key="11">
    <source>
        <dbReference type="ARBA" id="ARBA00047957"/>
    </source>
</evidence>
<dbReference type="GO" id="GO:0030488">
    <property type="term" value="P:tRNA methylation"/>
    <property type="evidence" value="ECO:0007669"/>
    <property type="project" value="UniProtKB-UniRule"/>
</dbReference>
<dbReference type="InParanoid" id="A0A1Y2G431"/>
<dbReference type="GO" id="GO:0141101">
    <property type="term" value="F:tRNA(Ser) (uridine(44)-2'-O-)-methyltransferase activity"/>
    <property type="evidence" value="ECO:0007669"/>
    <property type="project" value="UniProtKB-EC"/>
</dbReference>
<keyword evidence="8 12" id="KW-0808">Transferase</keyword>
<evidence type="ECO:0000256" key="2">
    <source>
        <dbReference type="ARBA" id="ARBA00004496"/>
    </source>
</evidence>
<dbReference type="EC" id="2.1.1.211" evidence="4 12"/>
<evidence type="ECO:0000256" key="9">
    <source>
        <dbReference type="ARBA" id="ARBA00022691"/>
    </source>
</evidence>
<dbReference type="FunCoup" id="A0A1Y2G431">
    <property type="interactions" value="34"/>
</dbReference>
<evidence type="ECO:0000256" key="7">
    <source>
        <dbReference type="ARBA" id="ARBA00022603"/>
    </source>
</evidence>
<evidence type="ECO:0000256" key="6">
    <source>
        <dbReference type="ARBA" id="ARBA00022490"/>
    </source>
</evidence>
<feature type="region of interest" description="Disordered" evidence="13">
    <location>
        <begin position="435"/>
        <end position="455"/>
    </location>
</feature>
<dbReference type="PANTHER" id="PTHR21210:SF0">
    <property type="entry name" value="TRNA (URACIL-O(2)-)-METHYLTRANSFERASE-RELATED"/>
    <property type="match status" value="1"/>
</dbReference>
<reference evidence="14 15" key="1">
    <citation type="submission" date="2016-07" db="EMBL/GenBank/DDBJ databases">
        <title>Pervasive Adenine N6-methylation of Active Genes in Fungi.</title>
        <authorList>
            <consortium name="DOE Joint Genome Institute"/>
            <person name="Mondo S.J."/>
            <person name="Dannebaum R.O."/>
            <person name="Kuo R.C."/>
            <person name="Labutti K."/>
            <person name="Haridas S."/>
            <person name="Kuo A."/>
            <person name="Salamov A."/>
            <person name="Ahrendt S.R."/>
            <person name="Lipzen A."/>
            <person name="Sullivan W."/>
            <person name="Andreopoulos W.B."/>
            <person name="Clum A."/>
            <person name="Lindquist E."/>
            <person name="Daum C."/>
            <person name="Ramamoorthy G.K."/>
            <person name="Gryganskyi A."/>
            <person name="Culley D."/>
            <person name="Magnuson J.K."/>
            <person name="James T.Y."/>
            <person name="O'Malley M.A."/>
            <person name="Stajich J.E."/>
            <person name="Spatafora J.W."/>
            <person name="Visel A."/>
            <person name="Grigoriev I.V."/>
        </authorList>
    </citation>
    <scope>NUCLEOTIDE SEQUENCE [LARGE SCALE GENOMIC DNA]</scope>
    <source>
        <strain evidence="14 15">62-1032</strain>
    </source>
</reference>
<evidence type="ECO:0000256" key="10">
    <source>
        <dbReference type="ARBA" id="ARBA00022694"/>
    </source>
</evidence>
<evidence type="ECO:0000256" key="1">
    <source>
        <dbReference type="ARBA" id="ARBA00002778"/>
    </source>
</evidence>
<comment type="catalytic activity">
    <reaction evidence="11 12">
        <text>uridine(44) in tRNA(Ser) + S-adenosyl-L-methionine = 2'-O-methyluridine(44) in tRNA(Ser) + S-adenosyl-L-homocysteine + H(+)</text>
        <dbReference type="Rhea" id="RHEA:43100"/>
        <dbReference type="Rhea" id="RHEA-COMP:10339"/>
        <dbReference type="Rhea" id="RHEA-COMP:10340"/>
        <dbReference type="ChEBI" id="CHEBI:15378"/>
        <dbReference type="ChEBI" id="CHEBI:57856"/>
        <dbReference type="ChEBI" id="CHEBI:59789"/>
        <dbReference type="ChEBI" id="CHEBI:65315"/>
        <dbReference type="ChEBI" id="CHEBI:74478"/>
        <dbReference type="EC" id="2.1.1.211"/>
    </reaction>
</comment>
<keyword evidence="9 12" id="KW-0949">S-adenosyl-L-methionine</keyword>
<name>A0A1Y2G431_9BASI</name>
<dbReference type="GO" id="GO:0005737">
    <property type="term" value="C:cytoplasm"/>
    <property type="evidence" value="ECO:0007669"/>
    <property type="project" value="UniProtKB-SubCell"/>
</dbReference>
<evidence type="ECO:0000256" key="8">
    <source>
        <dbReference type="ARBA" id="ARBA00022679"/>
    </source>
</evidence>
<evidence type="ECO:0000313" key="15">
    <source>
        <dbReference type="Proteomes" id="UP000193467"/>
    </source>
</evidence>
<feature type="compositionally biased region" description="Pro residues" evidence="13">
    <location>
        <begin position="440"/>
        <end position="449"/>
    </location>
</feature>